<evidence type="ECO:0000313" key="4">
    <source>
        <dbReference type="Proteomes" id="UP000186235"/>
    </source>
</evidence>
<evidence type="ECO:0000259" key="2">
    <source>
        <dbReference type="Pfam" id="PF13338"/>
    </source>
</evidence>
<dbReference type="RefSeq" id="WP_076405087.1">
    <property type="nucleotide sequence ID" value="NZ_FTMI01000004.1"/>
</dbReference>
<feature type="domain" description="AbiEi antitoxin N-terminal" evidence="2">
    <location>
        <begin position="10"/>
        <end position="54"/>
    </location>
</feature>
<sequence>MHARTAVPAELLRIASRQAGLVTTAQAGAAGLSRGAVRGLVNRGEWRRAAMNVYEVRSSAVTSLDDRRRRAALLGLLAFGADAVAVGACALVLHGVEGLPHRLTPQVALDEASRRRHRDGVRLRQFDDGMRTTTIDGFRVVTLDRALAQAVPELPRSHGLAVLDAVQRRRLLTPDELARAHDLARGRRGIATRHDLWELSDGRAESPLESFARLECIEEEVPPDALQLPVCDETGAVVARGDMGWRRRGGRWLVAELDGREHHDTPVAVFADSRRQNLLTGSGTVDLLRFTARDLGRVAATVRRHLAV</sequence>
<evidence type="ECO:0000313" key="3">
    <source>
        <dbReference type="EMBL" id="SIQ41974.1"/>
    </source>
</evidence>
<keyword evidence="4" id="KW-1185">Reference proteome</keyword>
<dbReference type="Pfam" id="PF13338">
    <property type="entry name" value="AbiEi_4"/>
    <property type="match status" value="1"/>
</dbReference>
<keyword evidence="1" id="KW-0472">Membrane</keyword>
<gene>
    <name evidence="3" type="ORF">SAMN05518682_2396</name>
</gene>
<dbReference type="InterPro" id="IPR025159">
    <property type="entry name" value="AbiEi_N"/>
</dbReference>
<name>A0A1N6SLQ9_9MICO</name>
<evidence type="ECO:0000256" key="1">
    <source>
        <dbReference type="SAM" id="Phobius"/>
    </source>
</evidence>
<reference evidence="4" key="1">
    <citation type="submission" date="2017-01" db="EMBL/GenBank/DDBJ databases">
        <authorList>
            <person name="Varghese N."/>
            <person name="Submissions S."/>
        </authorList>
    </citation>
    <scope>NUCLEOTIDE SEQUENCE [LARGE SCALE GENOMIC DNA]</scope>
    <source>
        <strain evidence="4">3bp</strain>
    </source>
</reference>
<protein>
    <recommendedName>
        <fullName evidence="2">AbiEi antitoxin N-terminal domain-containing protein</fullName>
    </recommendedName>
</protein>
<feature type="transmembrane region" description="Helical" evidence="1">
    <location>
        <begin position="73"/>
        <end position="96"/>
    </location>
</feature>
<accession>A0A1N6SLQ9</accession>
<dbReference type="EMBL" id="FTMI01000004">
    <property type="protein sequence ID" value="SIQ41974.1"/>
    <property type="molecule type" value="Genomic_DNA"/>
</dbReference>
<proteinExistence type="predicted"/>
<dbReference type="AlphaFoldDB" id="A0A1N6SLQ9"/>
<keyword evidence="1" id="KW-0812">Transmembrane</keyword>
<keyword evidence="1" id="KW-1133">Transmembrane helix</keyword>
<dbReference type="Proteomes" id="UP000186235">
    <property type="component" value="Unassembled WGS sequence"/>
</dbReference>
<organism evidence="3 4">
    <name type="scientific">Cellulosimicrobium aquatile</name>
    <dbReference type="NCBI Taxonomy" id="1612203"/>
    <lineage>
        <taxon>Bacteria</taxon>
        <taxon>Bacillati</taxon>
        <taxon>Actinomycetota</taxon>
        <taxon>Actinomycetes</taxon>
        <taxon>Micrococcales</taxon>
        <taxon>Promicromonosporaceae</taxon>
        <taxon>Cellulosimicrobium</taxon>
    </lineage>
</organism>